<dbReference type="OrthoDB" id="7222479at2"/>
<dbReference type="RefSeq" id="WP_003628934.1">
    <property type="nucleotide sequence ID" value="NZ_LYUD01000119.1"/>
</dbReference>
<reference evidence="1 2" key="1">
    <citation type="submission" date="2016-05" db="EMBL/GenBank/DDBJ databases">
        <title>Genome sequencing of Acetobacter pasteurianus strain SRCM100623.</title>
        <authorList>
            <person name="Song Y.R."/>
        </authorList>
    </citation>
    <scope>NUCLEOTIDE SEQUENCE [LARGE SCALE GENOMIC DNA]</scope>
    <source>
        <strain evidence="1 2">SRCM100623</strain>
    </source>
</reference>
<dbReference type="Proteomes" id="UP000093796">
    <property type="component" value="Unassembled WGS sequence"/>
</dbReference>
<evidence type="ECO:0000313" key="1">
    <source>
        <dbReference type="EMBL" id="OAZ70603.1"/>
    </source>
</evidence>
<dbReference type="AlphaFoldDB" id="A0A1A0D5M3"/>
<sequence>MSQPKESALVAQALQSILEKSGQNCVTLPWADVYAIADRKHWTDKAHEETRYELHDRGITIGYGKHFVIVAKDEDFAPLKGASA</sequence>
<organism evidence="1 2">
    <name type="scientific">Acetobacter pasteurianus</name>
    <name type="common">Acetobacter turbidans</name>
    <dbReference type="NCBI Taxonomy" id="438"/>
    <lineage>
        <taxon>Bacteria</taxon>
        <taxon>Pseudomonadati</taxon>
        <taxon>Pseudomonadota</taxon>
        <taxon>Alphaproteobacteria</taxon>
        <taxon>Acetobacterales</taxon>
        <taxon>Acetobacteraceae</taxon>
        <taxon>Acetobacter</taxon>
    </lineage>
</organism>
<gene>
    <name evidence="1" type="ORF">SRCM100623_02260</name>
</gene>
<dbReference type="PATRIC" id="fig|438.15.peg.2506"/>
<name>A0A1A0D5M3_ACEPA</name>
<dbReference type="EMBL" id="LYUD01000119">
    <property type="protein sequence ID" value="OAZ70603.1"/>
    <property type="molecule type" value="Genomic_DNA"/>
</dbReference>
<proteinExistence type="predicted"/>
<accession>A0A1A0D5M3</accession>
<comment type="caution">
    <text evidence="1">The sequence shown here is derived from an EMBL/GenBank/DDBJ whole genome shotgun (WGS) entry which is preliminary data.</text>
</comment>
<evidence type="ECO:0000313" key="2">
    <source>
        <dbReference type="Proteomes" id="UP000093796"/>
    </source>
</evidence>
<protein>
    <submittedName>
        <fullName evidence="1">Uncharacterized protein</fullName>
    </submittedName>
</protein>